<proteinExistence type="evidence at transcript level"/>
<organism evidence="2">
    <name type="scientific">Rhyparobia maderae</name>
    <name type="common">Madeira cockroach</name>
    <name type="synonym">Leucophaea maderae</name>
    <dbReference type="NCBI Taxonomy" id="36963"/>
    <lineage>
        <taxon>Eukaryota</taxon>
        <taxon>Metazoa</taxon>
        <taxon>Ecdysozoa</taxon>
        <taxon>Arthropoda</taxon>
        <taxon>Hexapoda</taxon>
        <taxon>Insecta</taxon>
        <taxon>Pterygota</taxon>
        <taxon>Neoptera</taxon>
        <taxon>Polyneoptera</taxon>
        <taxon>Dictyoptera</taxon>
        <taxon>Blattodea</taxon>
        <taxon>Blaberoidea</taxon>
        <taxon>Blaberidae</taxon>
        <taxon>Oxyhaloinae</taxon>
        <taxon>Rhyparobia</taxon>
    </lineage>
</organism>
<evidence type="ECO:0000313" key="2">
    <source>
        <dbReference type="EMBL" id="CAA11760.1"/>
    </source>
</evidence>
<feature type="chain" id="PRO_5004158394" evidence="1">
    <location>
        <begin position="21"/>
        <end position="178"/>
    </location>
</feature>
<dbReference type="CDD" id="cd00301">
    <property type="entry name" value="lipocalin_FABP"/>
    <property type="match status" value="1"/>
</dbReference>
<dbReference type="Gene3D" id="2.40.128.20">
    <property type="match status" value="1"/>
</dbReference>
<name>O46130_RHYMA</name>
<keyword evidence="1" id="KW-0732">Signal</keyword>
<feature type="signal peptide" evidence="1">
    <location>
        <begin position="1"/>
        <end position="20"/>
    </location>
</feature>
<gene>
    <name evidence="2" type="primary">Lma-P22</name>
</gene>
<sequence length="178" mass="19650">MNSLAGSLACLAVAILNVNGDCDFGPIFRFHPNWMENTWYVVYSSPSAFDEANNVSFSYELQGHSHYVAHVGITFADIGTAKEINGTVTALDFGTKFNVQLPEWSKYSGTYRVTALEYGNYLIAKGCPEKSTVKSFTVVMFSKKCPDEASVGAARAALKKYLNENLEHYAKDTFLNCP</sequence>
<accession>O46130</accession>
<evidence type="ECO:0000256" key="1">
    <source>
        <dbReference type="SAM" id="SignalP"/>
    </source>
</evidence>
<reference evidence="2" key="1">
    <citation type="journal article" date="1999" name="FEBS Lett.">
        <title>cDNA cloning of an adult male putative lipocalin specific to tergal gland aphrodisiac secretion in an insect (Leucophaea maderae).</title>
        <authorList>
            <person name="Korchi A."/>
            <person name="Brossut R."/>
            <person name="Bouhin H."/>
            <person name="Delachambre J."/>
        </authorList>
    </citation>
    <scope>NUCLEOTIDE SEQUENCE</scope>
    <source>
        <tissue evidence="2">Epidermis</tissue>
    </source>
</reference>
<protein>
    <submittedName>
        <fullName evidence="2">Lipocalin</fullName>
    </submittedName>
</protein>
<dbReference type="SUPFAM" id="SSF50814">
    <property type="entry name" value="Lipocalins"/>
    <property type="match status" value="1"/>
</dbReference>
<dbReference type="InterPro" id="IPR012674">
    <property type="entry name" value="Calycin"/>
</dbReference>
<dbReference type="EMBL" id="AJ223986">
    <property type="protein sequence ID" value="CAA11760.1"/>
    <property type="molecule type" value="mRNA"/>
</dbReference>
<dbReference type="AlphaFoldDB" id="O46130"/>